<evidence type="ECO:0000313" key="11">
    <source>
        <dbReference type="Proteomes" id="UP000011866"/>
    </source>
</evidence>
<dbReference type="GeneID" id="79177413"/>
<dbReference type="HOGENOM" id="CLU_025810_3_2_6"/>
<dbReference type="PANTHER" id="PTHR11079:SF202">
    <property type="entry name" value="TRNA-SPECIFIC ADENOSINE DEAMINASE"/>
    <property type="match status" value="1"/>
</dbReference>
<reference evidence="10 11" key="1">
    <citation type="journal article" date="2013" name="Genome Announc.">
        <title>Genome Sequence of Thalassolituus oleivorans MIL-1 (DSM 14913T).</title>
        <authorList>
            <person name="Golyshin P.N."/>
            <person name="Werner J."/>
            <person name="Chernikova T.N."/>
            <person name="Tran H."/>
            <person name="Ferrer M."/>
            <person name="Yakimov M.M."/>
            <person name="Teeling H."/>
            <person name="Golyshina O.V."/>
        </authorList>
    </citation>
    <scope>NUCLEOTIDE SEQUENCE [LARGE SCALE GENOMIC DNA]</scope>
    <source>
        <strain evidence="10 11">MIL-1</strain>
    </source>
</reference>
<evidence type="ECO:0000256" key="3">
    <source>
        <dbReference type="ARBA" id="ARBA00022694"/>
    </source>
</evidence>
<dbReference type="EMBL" id="HF680312">
    <property type="protein sequence ID" value="CCU73043.1"/>
    <property type="molecule type" value="Genomic_DNA"/>
</dbReference>
<dbReference type="eggNOG" id="COG0590">
    <property type="taxonomic scope" value="Bacteria"/>
</dbReference>
<dbReference type="InterPro" id="IPR058535">
    <property type="entry name" value="MafB19-deam"/>
</dbReference>
<dbReference type="AlphaFoldDB" id="M5DUZ8"/>
<dbReference type="HAMAP" id="MF_00972">
    <property type="entry name" value="tRNA_aden_deaminase"/>
    <property type="match status" value="1"/>
</dbReference>
<evidence type="ECO:0000256" key="1">
    <source>
        <dbReference type="ARBA" id="ARBA00010669"/>
    </source>
</evidence>
<dbReference type="PATRIC" id="fig|1298593.3.peg.2550"/>
<evidence type="ECO:0000256" key="8">
    <source>
        <dbReference type="HAMAP-Rule" id="MF_00972"/>
    </source>
</evidence>
<dbReference type="InterPro" id="IPR028883">
    <property type="entry name" value="tRNA_aden_deaminase"/>
</dbReference>
<keyword evidence="4 8" id="KW-0479">Metal-binding</keyword>
<evidence type="ECO:0000256" key="4">
    <source>
        <dbReference type="ARBA" id="ARBA00022723"/>
    </source>
</evidence>
<evidence type="ECO:0000256" key="2">
    <source>
        <dbReference type="ARBA" id="ARBA00011738"/>
    </source>
</evidence>
<name>M5DUZ8_9GAMM</name>
<dbReference type="STRING" id="187493.CN03_05110"/>
<comment type="function">
    <text evidence="8">Catalyzes the deamination of adenosine to inosine at the wobble position 34 of tRNA(Arg2).</text>
</comment>
<dbReference type="InterPro" id="IPR002125">
    <property type="entry name" value="CMP_dCMP_dom"/>
</dbReference>
<dbReference type="CDD" id="cd01285">
    <property type="entry name" value="nucleoside_deaminase"/>
    <property type="match status" value="1"/>
</dbReference>
<evidence type="ECO:0000256" key="5">
    <source>
        <dbReference type="ARBA" id="ARBA00022801"/>
    </source>
</evidence>
<protein>
    <recommendedName>
        <fullName evidence="8">tRNA-specific adenosine deaminase</fullName>
        <ecNumber evidence="8">3.5.4.33</ecNumber>
    </recommendedName>
</protein>
<proteinExistence type="inferred from homology"/>
<dbReference type="NCBIfam" id="NF008113">
    <property type="entry name" value="PRK10860.1"/>
    <property type="match status" value="1"/>
</dbReference>
<dbReference type="GO" id="GO:0002100">
    <property type="term" value="P:tRNA wobble adenosine to inosine editing"/>
    <property type="evidence" value="ECO:0007669"/>
    <property type="project" value="UniProtKB-UniRule"/>
</dbReference>
<evidence type="ECO:0000256" key="7">
    <source>
        <dbReference type="ARBA" id="ARBA00048045"/>
    </source>
</evidence>
<feature type="domain" description="CMP/dCMP-type deaminase" evidence="9">
    <location>
        <begin position="10"/>
        <end position="137"/>
    </location>
</feature>
<dbReference type="GO" id="GO:0008270">
    <property type="term" value="F:zinc ion binding"/>
    <property type="evidence" value="ECO:0007669"/>
    <property type="project" value="UniProtKB-UniRule"/>
</dbReference>
<comment type="subunit">
    <text evidence="2 8">Homodimer.</text>
</comment>
<comment type="cofactor">
    <cofactor evidence="8">
        <name>Zn(2+)</name>
        <dbReference type="ChEBI" id="CHEBI:29105"/>
    </cofactor>
    <text evidence="8">Binds 1 zinc ion per subunit.</text>
</comment>
<evidence type="ECO:0000256" key="6">
    <source>
        <dbReference type="ARBA" id="ARBA00022833"/>
    </source>
</evidence>
<dbReference type="PANTHER" id="PTHR11079">
    <property type="entry name" value="CYTOSINE DEAMINASE FAMILY MEMBER"/>
    <property type="match status" value="1"/>
</dbReference>
<accession>M5DUZ8</accession>
<comment type="similarity">
    <text evidence="1">Belongs to the cytidine and deoxycytidylate deaminase family. ADAT2 subfamily.</text>
</comment>
<dbReference type="InterPro" id="IPR016193">
    <property type="entry name" value="Cytidine_deaminase-like"/>
</dbReference>
<keyword evidence="5 8" id="KW-0378">Hydrolase</keyword>
<dbReference type="SUPFAM" id="SSF53927">
    <property type="entry name" value="Cytidine deaminase-like"/>
    <property type="match status" value="1"/>
</dbReference>
<dbReference type="Gene3D" id="3.40.140.10">
    <property type="entry name" value="Cytidine Deaminase, domain 2"/>
    <property type="match status" value="1"/>
</dbReference>
<feature type="binding site" evidence="8">
    <location>
        <position position="91"/>
    </location>
    <ligand>
        <name>Zn(2+)</name>
        <dbReference type="ChEBI" id="CHEBI:29105"/>
        <note>catalytic</note>
    </ligand>
</feature>
<gene>
    <name evidence="8" type="primary">tadA</name>
    <name evidence="10" type="ORF">TOL_2645</name>
</gene>
<dbReference type="Proteomes" id="UP000011866">
    <property type="component" value="Chromosome"/>
</dbReference>
<dbReference type="PROSITE" id="PS51747">
    <property type="entry name" value="CYT_DCMP_DEAMINASES_2"/>
    <property type="match status" value="1"/>
</dbReference>
<feature type="binding site" evidence="8">
    <location>
        <position position="61"/>
    </location>
    <ligand>
        <name>Zn(2+)</name>
        <dbReference type="ChEBI" id="CHEBI:29105"/>
        <note>catalytic</note>
    </ligand>
</feature>
<dbReference type="InterPro" id="IPR016192">
    <property type="entry name" value="APOBEC/CMP_deaminase_Zn-bd"/>
</dbReference>
<evidence type="ECO:0000313" key="10">
    <source>
        <dbReference type="EMBL" id="CCU73043.1"/>
    </source>
</evidence>
<dbReference type="GO" id="GO:0052717">
    <property type="term" value="F:tRNA-specific adenosine-34 deaminase activity"/>
    <property type="evidence" value="ECO:0007669"/>
    <property type="project" value="UniProtKB-UniRule"/>
</dbReference>
<dbReference type="FunFam" id="3.40.140.10:FF:000005">
    <property type="entry name" value="tRNA-specific adenosine deaminase"/>
    <property type="match status" value="1"/>
</dbReference>
<feature type="binding site" evidence="8">
    <location>
        <position position="94"/>
    </location>
    <ligand>
        <name>Zn(2+)</name>
        <dbReference type="ChEBI" id="CHEBI:29105"/>
        <note>catalytic</note>
    </ligand>
</feature>
<evidence type="ECO:0000259" key="9">
    <source>
        <dbReference type="PROSITE" id="PS51747"/>
    </source>
</evidence>
<dbReference type="RefSeq" id="WP_015487758.1">
    <property type="nucleotide sequence ID" value="NC_020888.1"/>
</dbReference>
<dbReference type="KEGG" id="tol:TOL_2645"/>
<feature type="active site" description="Proton donor" evidence="8">
    <location>
        <position position="63"/>
    </location>
</feature>
<comment type="catalytic activity">
    <reaction evidence="7 8">
        <text>adenosine(34) in tRNA + H2O + H(+) = inosine(34) in tRNA + NH4(+)</text>
        <dbReference type="Rhea" id="RHEA:43168"/>
        <dbReference type="Rhea" id="RHEA-COMP:10373"/>
        <dbReference type="Rhea" id="RHEA-COMP:10374"/>
        <dbReference type="ChEBI" id="CHEBI:15377"/>
        <dbReference type="ChEBI" id="CHEBI:15378"/>
        <dbReference type="ChEBI" id="CHEBI:28938"/>
        <dbReference type="ChEBI" id="CHEBI:74411"/>
        <dbReference type="ChEBI" id="CHEBI:82852"/>
        <dbReference type="EC" id="3.5.4.33"/>
    </reaction>
</comment>
<sequence>MLSLIGLPIVDDESAMRLALLQAQQAFAAGEVPVGAVVVLDGVVIGAGFNCPITTLDPSAHAEMVALRDAAKRIGNYRVTDATLYVTVEPCTMCSGLLIHSRIGRLVYGATEPKAGAVESATQVFSQPWLNHRLDLKGGVLAVECSEIMSEFFQLRRDAKKRLKQASSVPSKD</sequence>
<keyword evidence="11" id="KW-1185">Reference proteome</keyword>
<dbReference type="EC" id="3.5.4.33" evidence="8"/>
<keyword evidence="3 8" id="KW-0819">tRNA processing</keyword>
<organism evidence="10 11">
    <name type="scientific">Thalassolituus oleivorans MIL-1</name>
    <dbReference type="NCBI Taxonomy" id="1298593"/>
    <lineage>
        <taxon>Bacteria</taxon>
        <taxon>Pseudomonadati</taxon>
        <taxon>Pseudomonadota</taxon>
        <taxon>Gammaproteobacteria</taxon>
        <taxon>Oceanospirillales</taxon>
        <taxon>Oceanospirillaceae</taxon>
        <taxon>Thalassolituus</taxon>
    </lineage>
</organism>
<dbReference type="PROSITE" id="PS00903">
    <property type="entry name" value="CYT_DCMP_DEAMINASES_1"/>
    <property type="match status" value="1"/>
</dbReference>
<keyword evidence="6 8" id="KW-0862">Zinc</keyword>
<dbReference type="Pfam" id="PF14437">
    <property type="entry name" value="MafB19-deam"/>
    <property type="match status" value="1"/>
</dbReference>